<feature type="compositionally biased region" description="Acidic residues" evidence="1">
    <location>
        <begin position="1"/>
        <end position="11"/>
    </location>
</feature>
<feature type="compositionally biased region" description="Polar residues" evidence="1">
    <location>
        <begin position="15"/>
        <end position="35"/>
    </location>
</feature>
<name>A0A0H2S2Z9_9AGAM</name>
<keyword evidence="2" id="KW-0808">Transferase</keyword>
<proteinExistence type="predicted"/>
<dbReference type="Gene3D" id="3.40.50.150">
    <property type="entry name" value="Vaccinia Virus protein VP39"/>
    <property type="match status" value="1"/>
</dbReference>
<protein>
    <submittedName>
        <fullName evidence="2">S-adenosyl-L-methionine-dependent methyltransferase</fullName>
    </submittedName>
</protein>
<organism evidence="2 3">
    <name type="scientific">Schizopora paradoxa</name>
    <dbReference type="NCBI Taxonomy" id="27342"/>
    <lineage>
        <taxon>Eukaryota</taxon>
        <taxon>Fungi</taxon>
        <taxon>Dikarya</taxon>
        <taxon>Basidiomycota</taxon>
        <taxon>Agaricomycotina</taxon>
        <taxon>Agaricomycetes</taxon>
        <taxon>Hymenochaetales</taxon>
        <taxon>Schizoporaceae</taxon>
        <taxon>Schizopora</taxon>
    </lineage>
</organism>
<dbReference type="Proteomes" id="UP000053477">
    <property type="component" value="Unassembled WGS sequence"/>
</dbReference>
<feature type="region of interest" description="Disordered" evidence="1">
    <location>
        <begin position="1"/>
        <end position="35"/>
    </location>
</feature>
<sequence>MDIDIDFDDDARSDSGMTAVSSTSQSPAPSMYSFTSSRDGRTLYREIAGRKLNAQNDLYQLPSDDNEHNRLDKQHLVHLLSVGRLYTAVEEIEEVLADNAPYQKAVLDLGCGGGNWASAMALEFPHAQIVGVDLAPTTSRPPPPNCRFEFDDFTLGMQHYYNSFDVVHSRAVANGVKDFEWLIHEAAKCLRPGGVLYFIEGNMELRNSFREPAEVAFGQGGPGQSWMARMCFEAYNTMKSRGSALDAGVMLERWMNAEPEITDVKYDVKWIPIGPWDRGVTPEETRQLIHLGTLMRQNMKEYARSLVPLFLANGFAPDLVSRFIEGADKELDDLSVHLYLTYHHCWGRKVGSPNVSAAQSAISSMIGSPRTDASSDVDVDDNDSVRAASDVSARSMLSPGPNAIPVVWEGQSPYTSTAPVRFDAESVYSGSLGSVSMSISDDVPS</sequence>
<dbReference type="CDD" id="cd02440">
    <property type="entry name" value="AdoMet_MTases"/>
    <property type="match status" value="1"/>
</dbReference>
<evidence type="ECO:0000313" key="3">
    <source>
        <dbReference type="Proteomes" id="UP000053477"/>
    </source>
</evidence>
<dbReference type="SUPFAM" id="SSF53335">
    <property type="entry name" value="S-adenosyl-L-methionine-dependent methyltransferases"/>
    <property type="match status" value="1"/>
</dbReference>
<dbReference type="PANTHER" id="PTHR43591:SF105">
    <property type="entry name" value="METHYLTRANSFERASE DOMAIN-CONTAINING PROTEIN-RELATED"/>
    <property type="match status" value="1"/>
</dbReference>
<dbReference type="PANTHER" id="PTHR43591">
    <property type="entry name" value="METHYLTRANSFERASE"/>
    <property type="match status" value="1"/>
</dbReference>
<reference evidence="2 3" key="1">
    <citation type="submission" date="2015-04" db="EMBL/GenBank/DDBJ databases">
        <title>Complete genome sequence of Schizopora paradoxa KUC8140, a cosmopolitan wood degrader in East Asia.</title>
        <authorList>
            <consortium name="DOE Joint Genome Institute"/>
            <person name="Min B."/>
            <person name="Park H."/>
            <person name="Jang Y."/>
            <person name="Kim J.-J."/>
            <person name="Kim K.H."/>
            <person name="Pangilinan J."/>
            <person name="Lipzen A."/>
            <person name="Riley R."/>
            <person name="Grigoriev I.V."/>
            <person name="Spatafora J.W."/>
            <person name="Choi I.-G."/>
        </authorList>
    </citation>
    <scope>NUCLEOTIDE SEQUENCE [LARGE SCALE GENOMIC DNA]</scope>
    <source>
        <strain evidence="2 3">KUC8140</strain>
    </source>
</reference>
<evidence type="ECO:0000256" key="1">
    <source>
        <dbReference type="SAM" id="MobiDB-lite"/>
    </source>
</evidence>
<dbReference type="EMBL" id="KQ085892">
    <property type="protein sequence ID" value="KLO18675.1"/>
    <property type="molecule type" value="Genomic_DNA"/>
</dbReference>
<gene>
    <name evidence="2" type="ORF">SCHPADRAFT_105646</name>
</gene>
<keyword evidence="3" id="KW-1185">Reference proteome</keyword>
<dbReference type="STRING" id="27342.A0A0H2S2Z9"/>
<dbReference type="InParanoid" id="A0A0H2S2Z9"/>
<dbReference type="GO" id="GO:0008168">
    <property type="term" value="F:methyltransferase activity"/>
    <property type="evidence" value="ECO:0007669"/>
    <property type="project" value="UniProtKB-KW"/>
</dbReference>
<keyword evidence="2" id="KW-0489">Methyltransferase</keyword>
<dbReference type="AlphaFoldDB" id="A0A0H2S2Z9"/>
<dbReference type="InterPro" id="IPR029063">
    <property type="entry name" value="SAM-dependent_MTases_sf"/>
</dbReference>
<dbReference type="Pfam" id="PF13489">
    <property type="entry name" value="Methyltransf_23"/>
    <property type="match status" value="1"/>
</dbReference>
<accession>A0A0H2S2Z9</accession>
<dbReference type="OrthoDB" id="2013972at2759"/>
<evidence type="ECO:0000313" key="2">
    <source>
        <dbReference type="EMBL" id="KLO18675.1"/>
    </source>
</evidence>
<dbReference type="GO" id="GO:0032259">
    <property type="term" value="P:methylation"/>
    <property type="evidence" value="ECO:0007669"/>
    <property type="project" value="UniProtKB-KW"/>
</dbReference>